<evidence type="ECO:0000256" key="1">
    <source>
        <dbReference type="SAM" id="MobiDB-lite"/>
    </source>
</evidence>
<feature type="region of interest" description="Disordered" evidence="1">
    <location>
        <begin position="417"/>
        <end position="563"/>
    </location>
</feature>
<gene>
    <name evidence="4" type="ORF">D3C57_115525</name>
</gene>
<dbReference type="AlphaFoldDB" id="A0A3L8RK00"/>
<evidence type="ECO:0000313" key="4">
    <source>
        <dbReference type="EMBL" id="RLV79808.1"/>
    </source>
</evidence>
<reference evidence="4 5" key="1">
    <citation type="journal article" date="2018" name="J. Biol. Chem.">
        <title>Discovery of the actinoplanic acid pathway in Streptomyces rapamycinicus reveals a genetically conserved synergism with rapamycin.</title>
        <authorList>
            <person name="Mrak P."/>
            <person name="Krastel P."/>
            <person name="Pivk Lukancic P."/>
            <person name="Tao J."/>
            <person name="Pistorius D."/>
            <person name="Moore C.M."/>
        </authorList>
    </citation>
    <scope>NUCLEOTIDE SEQUENCE [LARGE SCALE GENOMIC DNA]</scope>
    <source>
        <strain evidence="4 5">NRRL 5491</strain>
    </source>
</reference>
<feature type="domain" description="Acyclic terpene utilisation N-terminal" evidence="2">
    <location>
        <begin position="8"/>
        <end position="422"/>
    </location>
</feature>
<sequence length="653" mass="67007">MTPPPRPLRIGNASGFYGDRFDALREMLTGGPLDVLTGDYLAELTMLILGRDRAKDPARGYATTFMRQLEDTLGLAMERGVRLVTNAGGLNPAGLADAIRELAGRLGIGCRVAHVEGDDLLGARDWGPGVVTANAYLGGAGITACLRGGADVVVTGRVTDAALVTGPAAAHFGWAADDWDALAGAVVAGHVLECGTQATGGNYSFFAAHDVRRPGFPVAELHPDGSSVITKHPHTGGAVTVGTVTAQLLYETAGARYPGPDVTARLDSVRLAQDGPDRVRVHGVRGEAPPRTLKTGLTRLAGHRNEVVFVLTGLDIEAKAALVRDQMEGAMRKRRPAEVRWTLSRTDHPDAAVQEEASALLRLVVRDRDPEAVGRVISGAAVELALASYPGFHVTAPPGKGSPYGVFEAVETPADTVPHTAVLPDGSRLSVPPAPASGTTVPTASASGTTVPTASAPTASAPTTPAPTASASAVSASGTTVPTASVPTASVPTASAPTASAPTASAPTASAPTASATTASAPTAPAAGGPVDEPPLPPPLPPGPTRRAPLGAVAGARSGDKGGSANIGVWARGEDAWRWLAHTLTVDRLRELLPETAELNVTRHSLPRLRALNFVVDGLLGEGVAAQARFDPQAKAVGEWLRSRHLDIPEVLL</sequence>
<organism evidence="4 5">
    <name type="scientific">Streptomyces rapamycinicus (strain ATCC 29253 / DSM 41530 / NRRL 5491 / AYB-994)</name>
    <name type="common">Streptomyces hygroscopicus (strain ATCC 29253)</name>
    <dbReference type="NCBI Taxonomy" id="1343740"/>
    <lineage>
        <taxon>Bacteria</taxon>
        <taxon>Bacillati</taxon>
        <taxon>Actinomycetota</taxon>
        <taxon>Actinomycetes</taxon>
        <taxon>Kitasatosporales</taxon>
        <taxon>Streptomycetaceae</taxon>
        <taxon>Streptomyces</taxon>
        <taxon>Streptomyces violaceusniger group</taxon>
    </lineage>
</organism>
<name>A0A3L8RK00_STRRN</name>
<feature type="compositionally biased region" description="Pro residues" evidence="1">
    <location>
        <begin position="532"/>
        <end position="544"/>
    </location>
</feature>
<feature type="compositionally biased region" description="Low complexity" evidence="1">
    <location>
        <begin position="442"/>
        <end position="527"/>
    </location>
</feature>
<evidence type="ECO:0000313" key="5">
    <source>
        <dbReference type="Proteomes" id="UP000281594"/>
    </source>
</evidence>
<protein>
    <submittedName>
        <fullName evidence="4">Exopolyphosphatase</fullName>
    </submittedName>
</protein>
<comment type="caution">
    <text evidence="4">The sequence shown here is derived from an EMBL/GenBank/DDBJ whole genome shotgun (WGS) entry which is preliminary data.</text>
</comment>
<dbReference type="Pfam" id="PF23544">
    <property type="entry name" value="AtuA_ferredoxin"/>
    <property type="match status" value="1"/>
</dbReference>
<feature type="domain" description="AtuA-like ferredoxin-fold" evidence="3">
    <location>
        <begin position="549"/>
        <end position="644"/>
    </location>
</feature>
<dbReference type="InterPro" id="IPR010839">
    <property type="entry name" value="AtuA_N"/>
</dbReference>
<accession>A0A3L8RK00</accession>
<dbReference type="Proteomes" id="UP000281594">
    <property type="component" value="Unassembled WGS sequence"/>
</dbReference>
<evidence type="ECO:0000259" key="3">
    <source>
        <dbReference type="Pfam" id="PF23544"/>
    </source>
</evidence>
<dbReference type="Pfam" id="PF07287">
    <property type="entry name" value="AtuA"/>
    <property type="match status" value="1"/>
</dbReference>
<proteinExistence type="predicted"/>
<dbReference type="EMBL" id="QYCY01000001">
    <property type="protein sequence ID" value="RLV79808.1"/>
    <property type="molecule type" value="Genomic_DNA"/>
</dbReference>
<dbReference type="STRING" id="1343740.M271_28085"/>
<dbReference type="InterPro" id="IPR056362">
    <property type="entry name" value="AtuA-like_ferredoxin_dom"/>
</dbReference>
<dbReference type="PANTHER" id="PTHR47585:SF1">
    <property type="entry name" value="DUF1446 DOMAIN-CONTAINING PROTEIN"/>
    <property type="match status" value="1"/>
</dbReference>
<evidence type="ECO:0000259" key="2">
    <source>
        <dbReference type="Pfam" id="PF07287"/>
    </source>
</evidence>
<dbReference type="PANTHER" id="PTHR47585">
    <property type="match status" value="1"/>
</dbReference>